<evidence type="ECO:0000313" key="8">
    <source>
        <dbReference type="EMBL" id="TQL32744.1"/>
    </source>
</evidence>
<dbReference type="PANTHER" id="PTHR30619:SF1">
    <property type="entry name" value="RECOMBINATION PROTEIN 2"/>
    <property type="match status" value="1"/>
</dbReference>
<accession>A0A542XAC3</accession>
<feature type="transmembrane region" description="Helical" evidence="6">
    <location>
        <begin position="450"/>
        <end position="472"/>
    </location>
</feature>
<evidence type="ECO:0000256" key="4">
    <source>
        <dbReference type="ARBA" id="ARBA00022989"/>
    </source>
</evidence>
<protein>
    <submittedName>
        <fullName evidence="8">Competence protein ComEC</fullName>
    </submittedName>
</protein>
<gene>
    <name evidence="8" type="ORF">FB554_0876</name>
</gene>
<dbReference type="Proteomes" id="UP000318336">
    <property type="component" value="Unassembled WGS sequence"/>
</dbReference>
<name>A0A542XAC3_9MICO</name>
<dbReference type="PANTHER" id="PTHR30619">
    <property type="entry name" value="DNA INTERNALIZATION/COMPETENCE PROTEIN COMEC/REC2"/>
    <property type="match status" value="1"/>
</dbReference>
<sequence>MTDHESDEPDAADAADAVRRLDVRLLLPAGCAWIAVLVGLRLTPAVLLPTAVAAGSTALLLARRDLGSARSIAALCLAATSLTTLATGLHQATAQVGLVDELTAQRATVTVRASLATDPRLVSRRSDAAGADDPMYVLTLTVREVAGRGEQSGSGARVLVFGDEAWAEMRWGQTVLVTGRLSEPDPGAAETAVLAVSRPPRLVADAPAPFRAVEVLRERLREATDPLPADPRGLVPALVIGDTSRLPGDLVDDMRATGMTHLTAVSGANVSILLLAVVWCCGWLRIPRRGRLPVCLVALAVFVLLCRPEPSVVRASAMGVVGLLATSSGRPRAAAPALGAAVVGLLVIDPWLAASYGFALSVLATLGLVLFARSWGRRIASALPRRLAWLGEPIAIPVAAQAMCAPVIVLLQSSVSVVGVPANLLAAPLVAPATLGGIAVVLLAPLSLPLGVAIAWVAGLPAWGIAAVAHLAAQVPWGNLPWPAGPPGALLLAALVLLALLTGPRLVVRGRRHPVVVLACALLVSAAVWPLPQPGWPPPGWVLVVCDVGQGDAAVLRTGPDRALVIDAGPDEAAVGRCLDDLGVRRVEAVVLTHLHADHVTGLPTLLDGRGVGEVVTTPVRAEDSGAAEQPTVGPLVVRASAAAGVPLTEARAGDRLSWGRVQATVLWPGRTIRTGSLQNNGSVVLDVRVAGVRLLLLGDAEQEAQRETRRALARLGDPTPVLAMKVAHHGSSNHDPALLRQVRATYGLISVGSDNDYGHPAPRLLGSLRDSGTLAVRTDRGGDLAVVVREGRGSVVSRR</sequence>
<dbReference type="OrthoDB" id="7177610at2"/>
<dbReference type="InterPro" id="IPR036866">
    <property type="entry name" value="RibonucZ/Hydroxyglut_hydro"/>
</dbReference>
<keyword evidence="2" id="KW-1003">Cell membrane</keyword>
<dbReference type="Pfam" id="PF00753">
    <property type="entry name" value="Lactamase_B"/>
    <property type="match status" value="1"/>
</dbReference>
<feature type="transmembrane region" description="Helical" evidence="6">
    <location>
        <begin position="484"/>
        <end position="503"/>
    </location>
</feature>
<dbReference type="Pfam" id="PF03772">
    <property type="entry name" value="Competence"/>
    <property type="match status" value="1"/>
</dbReference>
<dbReference type="CDD" id="cd07731">
    <property type="entry name" value="ComA-like_MBL-fold"/>
    <property type="match status" value="1"/>
</dbReference>
<evidence type="ECO:0000313" key="9">
    <source>
        <dbReference type="Proteomes" id="UP000318336"/>
    </source>
</evidence>
<evidence type="ECO:0000259" key="7">
    <source>
        <dbReference type="SMART" id="SM00849"/>
    </source>
</evidence>
<evidence type="ECO:0000256" key="3">
    <source>
        <dbReference type="ARBA" id="ARBA00022692"/>
    </source>
</evidence>
<dbReference type="InterPro" id="IPR001279">
    <property type="entry name" value="Metallo-B-lactamas"/>
</dbReference>
<evidence type="ECO:0000256" key="2">
    <source>
        <dbReference type="ARBA" id="ARBA00022475"/>
    </source>
</evidence>
<dbReference type="SMART" id="SM00849">
    <property type="entry name" value="Lactamase_B"/>
    <property type="match status" value="1"/>
</dbReference>
<keyword evidence="3 6" id="KW-0812">Transmembrane</keyword>
<feature type="transmembrane region" description="Helical" evidence="6">
    <location>
        <begin position="424"/>
        <end position="443"/>
    </location>
</feature>
<evidence type="ECO:0000256" key="6">
    <source>
        <dbReference type="SAM" id="Phobius"/>
    </source>
</evidence>
<dbReference type="InterPro" id="IPR035681">
    <property type="entry name" value="ComA-like_MBL"/>
</dbReference>
<feature type="transmembrane region" description="Helical" evidence="6">
    <location>
        <begin position="387"/>
        <end position="412"/>
    </location>
</feature>
<dbReference type="RefSeq" id="WP_142004796.1">
    <property type="nucleotide sequence ID" value="NZ_CAJTBP010000001.1"/>
</dbReference>
<dbReference type="GO" id="GO:0005886">
    <property type="term" value="C:plasma membrane"/>
    <property type="evidence" value="ECO:0007669"/>
    <property type="project" value="UniProtKB-SubCell"/>
</dbReference>
<feature type="domain" description="Metallo-beta-lactamase" evidence="7">
    <location>
        <begin position="550"/>
        <end position="729"/>
    </location>
</feature>
<comment type="caution">
    <text evidence="8">The sequence shown here is derived from an EMBL/GenBank/DDBJ whole genome shotgun (WGS) entry which is preliminary data.</text>
</comment>
<evidence type="ECO:0000256" key="1">
    <source>
        <dbReference type="ARBA" id="ARBA00004651"/>
    </source>
</evidence>
<keyword evidence="5 6" id="KW-0472">Membrane</keyword>
<dbReference type="AlphaFoldDB" id="A0A542XAC3"/>
<keyword evidence="9" id="KW-1185">Reference proteome</keyword>
<feature type="transmembrane region" description="Helical" evidence="6">
    <location>
        <begin position="515"/>
        <end position="532"/>
    </location>
</feature>
<reference evidence="8 9" key="1">
    <citation type="submission" date="2019-06" db="EMBL/GenBank/DDBJ databases">
        <title>Sequencing the genomes of 1000 actinobacteria strains.</title>
        <authorList>
            <person name="Klenk H.-P."/>
        </authorList>
    </citation>
    <scope>NUCLEOTIDE SEQUENCE [LARGE SCALE GENOMIC DNA]</scope>
    <source>
        <strain evidence="8 9">DSM 24617</strain>
    </source>
</reference>
<dbReference type="EMBL" id="VFOK01000001">
    <property type="protein sequence ID" value="TQL32744.1"/>
    <property type="molecule type" value="Genomic_DNA"/>
</dbReference>
<feature type="transmembrane region" description="Helical" evidence="6">
    <location>
        <begin position="358"/>
        <end position="375"/>
    </location>
</feature>
<dbReference type="InterPro" id="IPR004477">
    <property type="entry name" value="ComEC_N"/>
</dbReference>
<dbReference type="InterPro" id="IPR052159">
    <property type="entry name" value="Competence_DNA_uptake"/>
</dbReference>
<feature type="transmembrane region" description="Helical" evidence="6">
    <location>
        <begin position="262"/>
        <end position="285"/>
    </location>
</feature>
<proteinExistence type="predicted"/>
<comment type="subcellular location">
    <subcellularLocation>
        <location evidence="1">Cell membrane</location>
        <topology evidence="1">Multi-pass membrane protein</topology>
    </subcellularLocation>
</comment>
<dbReference type="NCBIfam" id="TIGR00360">
    <property type="entry name" value="ComEC_N-term"/>
    <property type="match status" value="1"/>
</dbReference>
<keyword evidence="4 6" id="KW-1133">Transmembrane helix</keyword>
<evidence type="ECO:0000256" key="5">
    <source>
        <dbReference type="ARBA" id="ARBA00023136"/>
    </source>
</evidence>
<dbReference type="Gene3D" id="3.60.15.10">
    <property type="entry name" value="Ribonuclease Z/Hydroxyacylglutathione hydrolase-like"/>
    <property type="match status" value="1"/>
</dbReference>
<dbReference type="SUPFAM" id="SSF56281">
    <property type="entry name" value="Metallo-hydrolase/oxidoreductase"/>
    <property type="match status" value="1"/>
</dbReference>
<feature type="transmembrane region" description="Helical" evidence="6">
    <location>
        <begin position="46"/>
        <end position="62"/>
    </location>
</feature>
<organism evidence="8 9">
    <name type="scientific">Barrientosiimonas humi</name>
    <dbReference type="NCBI Taxonomy" id="999931"/>
    <lineage>
        <taxon>Bacteria</taxon>
        <taxon>Bacillati</taxon>
        <taxon>Actinomycetota</taxon>
        <taxon>Actinomycetes</taxon>
        <taxon>Micrococcales</taxon>
        <taxon>Dermacoccaceae</taxon>
        <taxon>Barrientosiimonas</taxon>
    </lineage>
</organism>